<comment type="caution">
    <text evidence="1">The sequence shown here is derived from an EMBL/GenBank/DDBJ whole genome shotgun (WGS) entry which is preliminary data.</text>
</comment>
<dbReference type="Proteomes" id="UP000689195">
    <property type="component" value="Unassembled WGS sequence"/>
</dbReference>
<evidence type="ECO:0000313" key="1">
    <source>
        <dbReference type="EMBL" id="CAD8164649.1"/>
    </source>
</evidence>
<organism evidence="1 2">
    <name type="scientific">Paramecium pentaurelia</name>
    <dbReference type="NCBI Taxonomy" id="43138"/>
    <lineage>
        <taxon>Eukaryota</taxon>
        <taxon>Sar</taxon>
        <taxon>Alveolata</taxon>
        <taxon>Ciliophora</taxon>
        <taxon>Intramacronucleata</taxon>
        <taxon>Oligohymenophorea</taxon>
        <taxon>Peniculida</taxon>
        <taxon>Parameciidae</taxon>
        <taxon>Paramecium</taxon>
    </lineage>
</organism>
<dbReference type="EMBL" id="CAJJDO010000041">
    <property type="protein sequence ID" value="CAD8164649.1"/>
    <property type="molecule type" value="Genomic_DNA"/>
</dbReference>
<dbReference type="OrthoDB" id="297255at2759"/>
<reference evidence="1" key="1">
    <citation type="submission" date="2021-01" db="EMBL/GenBank/DDBJ databases">
        <authorList>
            <consortium name="Genoscope - CEA"/>
            <person name="William W."/>
        </authorList>
    </citation>
    <scope>NUCLEOTIDE SEQUENCE</scope>
</reference>
<dbReference type="AlphaFoldDB" id="A0A8S1ULP5"/>
<protein>
    <submittedName>
        <fullName evidence="1">Uncharacterized protein</fullName>
    </submittedName>
</protein>
<name>A0A8S1ULP5_9CILI</name>
<keyword evidence="2" id="KW-1185">Reference proteome</keyword>
<sequence>MEFLQKLMVIPQNIINALKNMKSQTNKVENIFVEPLTFCYESKVETVQVKQFDHLVKRKKLTMNQETQTEPQTKIEQIENIDQVPEVDSQKNRKLRLVPSKQNKKQSKLLTKQIIQEESLSRASEQTEPSQYSYCQNHFLTILEQNEEQYKLEQKKIYQFNKKNQKQYRNQILKNYINKFKDNYIDEKQILKSTRTQSSDEKQISIDQKELNNNQQQQTLV</sequence>
<proteinExistence type="predicted"/>
<gene>
    <name evidence="1" type="ORF">PPENT_87.1.T0410139</name>
</gene>
<evidence type="ECO:0000313" key="2">
    <source>
        <dbReference type="Proteomes" id="UP000689195"/>
    </source>
</evidence>
<accession>A0A8S1ULP5</accession>